<evidence type="ECO:0000313" key="2">
    <source>
        <dbReference type="Proteomes" id="UP000198357"/>
    </source>
</evidence>
<accession>A0AB33C5N8</accession>
<gene>
    <name evidence="1" type="ORF">XcvCFBP7111P_00690</name>
</gene>
<sequence>MARNPKLQTRLSGTMPPSALSGIVVQTFPRTKRTNSMGDHYLPQHYLNGFAINERLWVHDLERQLTRRGKPKSEANVNDLWPSQLERHLAEKIEGPAQDTIDRIRRFEPIDDSEREALATYLITMWKRVPAGRDRTASHIPQLAAEHKQGYFFQIEGMVADGSMSVDQGAEARQRVSDILEGLVDGPADYYWHHALRDGATPKMMSALRGMNWTFLVSTSDPYLTCDDPLFFFRSVGIGRANSELSVPLSTSITLLAQRQCAKSRQFQDARAGMVVQFNRRTAHNARRFMYSADPVPWAIKLGTHKPSPAQINRL</sequence>
<proteinExistence type="predicted"/>
<reference evidence="1 2" key="1">
    <citation type="submission" date="2017-06" db="EMBL/GenBank/DDBJ databases">
        <title>First complete genome sequences of Xanthomonas citri pv. vignicola strains CFBP 7111, CFBP 7112 and CFBP 7113 using long-read technology.</title>
        <authorList>
            <person name="Ruh M."/>
            <person name="Briand M."/>
            <person name="Bonneau S."/>
            <person name="Jacques M.A."/>
            <person name="Chen N.W.G."/>
        </authorList>
    </citation>
    <scope>NUCLEOTIDE SEQUENCE [LARGE SCALE GENOMIC DNA]</scope>
    <source>
        <strain evidence="1 2">CFBP7111</strain>
    </source>
</reference>
<evidence type="ECO:0000313" key="1">
    <source>
        <dbReference type="EMBL" id="ASK90239.1"/>
    </source>
</evidence>
<dbReference type="AlphaFoldDB" id="A0AB33C5N8"/>
<dbReference type="EMBL" id="CP022263">
    <property type="protein sequence ID" value="ASK90239.1"/>
    <property type="molecule type" value="Genomic_DNA"/>
</dbReference>
<organism evidence="1 2">
    <name type="scientific">Xanthomonas citri pv. vignicola</name>
    <dbReference type="NCBI Taxonomy" id="473426"/>
    <lineage>
        <taxon>Bacteria</taxon>
        <taxon>Pseudomonadati</taxon>
        <taxon>Pseudomonadota</taxon>
        <taxon>Gammaproteobacteria</taxon>
        <taxon>Lysobacterales</taxon>
        <taxon>Lysobacteraceae</taxon>
        <taxon>Xanthomonas</taxon>
    </lineage>
</organism>
<protein>
    <recommendedName>
        <fullName evidence="3">DUF4238 domain-containing protein</fullName>
    </recommendedName>
</protein>
<dbReference type="Pfam" id="PF14022">
    <property type="entry name" value="DUF4238"/>
    <property type="match status" value="1"/>
</dbReference>
<evidence type="ECO:0008006" key="3">
    <source>
        <dbReference type="Google" id="ProtNLM"/>
    </source>
</evidence>
<name>A0AB33C5N8_XANCI</name>
<dbReference type="Proteomes" id="UP000198357">
    <property type="component" value="Chromosome"/>
</dbReference>
<dbReference type="InterPro" id="IPR025332">
    <property type="entry name" value="DUF4238"/>
</dbReference>